<gene>
    <name evidence="1" type="ORF">RND61_30045</name>
</gene>
<name>A0ABU3QU42_9ACTN</name>
<dbReference type="EMBL" id="JAWCTQ010000061">
    <property type="protein sequence ID" value="MDT9686279.1"/>
    <property type="molecule type" value="Genomic_DNA"/>
</dbReference>
<keyword evidence="2" id="KW-1185">Reference proteome</keyword>
<organism evidence="1 2">
    <name type="scientific">Streptomyces tamarix</name>
    <dbReference type="NCBI Taxonomy" id="3078565"/>
    <lineage>
        <taxon>Bacteria</taxon>
        <taxon>Bacillati</taxon>
        <taxon>Actinomycetota</taxon>
        <taxon>Actinomycetes</taxon>
        <taxon>Kitasatosporales</taxon>
        <taxon>Streptomycetaceae</taxon>
        <taxon>Streptomyces</taxon>
    </lineage>
</organism>
<reference evidence="1 2" key="1">
    <citation type="submission" date="2023-09" db="EMBL/GenBank/DDBJ databases">
        <title>Streptomyces sp. nov.: A antagonism against Alternaria gaisen Producing Streptochlin, Isolated from Tamarix root soil.</title>
        <authorList>
            <person name="Chen Y."/>
        </authorList>
    </citation>
    <scope>NUCLEOTIDE SEQUENCE [LARGE SCALE GENOMIC DNA]</scope>
    <source>
        <strain evidence="1 2">TRM76323</strain>
    </source>
</reference>
<dbReference type="Proteomes" id="UP001250181">
    <property type="component" value="Unassembled WGS sequence"/>
</dbReference>
<accession>A0ABU3QU42</accession>
<evidence type="ECO:0000313" key="2">
    <source>
        <dbReference type="Proteomes" id="UP001250181"/>
    </source>
</evidence>
<evidence type="ECO:0000313" key="1">
    <source>
        <dbReference type="EMBL" id="MDT9686279.1"/>
    </source>
</evidence>
<sequence length="82" mass="8659">MITPEQLEDLLESDAEDPTLVVLAGAAVVVPAAALDTDRYRGAVEVVSRRDLVDQLGTGTASRHDLEETAARLDTTVARLGA</sequence>
<proteinExistence type="predicted"/>
<evidence type="ECO:0008006" key="3">
    <source>
        <dbReference type="Google" id="ProtNLM"/>
    </source>
</evidence>
<protein>
    <recommendedName>
        <fullName evidence="3">Pyridine nucleotide-disulfide oxidoreductase</fullName>
    </recommendedName>
</protein>
<comment type="caution">
    <text evidence="1">The sequence shown here is derived from an EMBL/GenBank/DDBJ whole genome shotgun (WGS) entry which is preliminary data.</text>
</comment>
<dbReference type="RefSeq" id="WP_315881313.1">
    <property type="nucleotide sequence ID" value="NZ_JAWCTQ010000061.1"/>
</dbReference>